<comment type="caution">
    <text evidence="1">The sequence shown here is derived from an EMBL/GenBank/DDBJ whole genome shotgun (WGS) entry which is preliminary data.</text>
</comment>
<protein>
    <submittedName>
        <fullName evidence="1">Uncharacterized protein</fullName>
    </submittedName>
</protein>
<evidence type="ECO:0000313" key="1">
    <source>
        <dbReference type="EMBL" id="KAJ8128096.1"/>
    </source>
</evidence>
<gene>
    <name evidence="1" type="ORF">O1611_g5538</name>
</gene>
<evidence type="ECO:0000313" key="2">
    <source>
        <dbReference type="Proteomes" id="UP001153332"/>
    </source>
</evidence>
<accession>A0ACC2JKW9</accession>
<organism evidence="1 2">
    <name type="scientific">Lasiodiplodia mahajangana</name>
    <dbReference type="NCBI Taxonomy" id="1108764"/>
    <lineage>
        <taxon>Eukaryota</taxon>
        <taxon>Fungi</taxon>
        <taxon>Dikarya</taxon>
        <taxon>Ascomycota</taxon>
        <taxon>Pezizomycotina</taxon>
        <taxon>Dothideomycetes</taxon>
        <taxon>Dothideomycetes incertae sedis</taxon>
        <taxon>Botryosphaeriales</taxon>
        <taxon>Botryosphaeriaceae</taxon>
        <taxon>Lasiodiplodia</taxon>
    </lineage>
</organism>
<name>A0ACC2JKW9_9PEZI</name>
<dbReference type="Proteomes" id="UP001153332">
    <property type="component" value="Unassembled WGS sequence"/>
</dbReference>
<keyword evidence="2" id="KW-1185">Reference proteome</keyword>
<sequence length="265" mass="29210">MRPLAKYSTTAKEWVSFLGTAGQDHWNTDYARAYVRLSLLGVNNINELTECTKALPARTLEYKNPDQESMDEWLNSSRVSLTSEEIAERVELGGVVDINSIVAAQDQYQEADESVDDVIEPYFDLEAACLPRESESVDHLVDSNIPGFEPITGWKEDPYLTLLIDSMEDERESGGWGPFVFPHSPDVFMGDDGRDVEQPPENIEATDFSTTTIGTGVTRAIRATDSTIPFNVANVGNAADAGNNAINATKPPRATSLRIYKSVIN</sequence>
<proteinExistence type="predicted"/>
<dbReference type="EMBL" id="JAPUUL010001188">
    <property type="protein sequence ID" value="KAJ8128096.1"/>
    <property type="molecule type" value="Genomic_DNA"/>
</dbReference>
<reference evidence="1" key="1">
    <citation type="submission" date="2022-12" db="EMBL/GenBank/DDBJ databases">
        <title>Genome Sequence of Lasiodiplodia mahajangana.</title>
        <authorList>
            <person name="Buettner E."/>
        </authorList>
    </citation>
    <scope>NUCLEOTIDE SEQUENCE</scope>
    <source>
        <strain evidence="1">VT137</strain>
    </source>
</reference>